<dbReference type="Gene3D" id="3.40.50.720">
    <property type="entry name" value="NAD(P)-binding Rossmann-like Domain"/>
    <property type="match status" value="1"/>
</dbReference>
<dbReference type="EMBL" id="HG937691">
    <property type="protein sequence ID" value="CDP33521.1"/>
    <property type="molecule type" value="Genomic_DNA"/>
</dbReference>
<gene>
    <name evidence="4" type="ORF">GNLVRS02_ARAD1A11242g</name>
</gene>
<keyword evidence="3" id="KW-0560">Oxidoreductase</keyword>
<evidence type="ECO:0000256" key="2">
    <source>
        <dbReference type="ARBA" id="ARBA00022857"/>
    </source>
</evidence>
<evidence type="ECO:0000256" key="1">
    <source>
        <dbReference type="ARBA" id="ARBA00006484"/>
    </source>
</evidence>
<dbReference type="InterPro" id="IPR036291">
    <property type="entry name" value="NAD(P)-bd_dom_sf"/>
</dbReference>
<comment type="similarity">
    <text evidence="1">Belongs to the short-chain dehydrogenases/reductases (SDR) family.</text>
</comment>
<protein>
    <submittedName>
        <fullName evidence="4">ARAD1A11242p</fullName>
    </submittedName>
</protein>
<name>A0A060T2U3_BLAAD</name>
<reference evidence="4" key="2">
    <citation type="submission" date="2014-06" db="EMBL/GenBank/DDBJ databases">
        <title>The complete genome of Blastobotrys (Arxula) adeninivorans LS3 - a yeast of biotechnological interest.</title>
        <authorList>
            <person name="Kunze G."/>
            <person name="Gaillardin C."/>
            <person name="Czernicka M."/>
            <person name="Durrens P."/>
            <person name="Martin T."/>
            <person name="Boer E."/>
            <person name="Gabaldon T."/>
            <person name="Cruz J."/>
            <person name="Talla E."/>
            <person name="Marck C."/>
            <person name="Goffeau A."/>
            <person name="Barbe V."/>
            <person name="Baret P."/>
            <person name="Baronian K."/>
            <person name="Beier S."/>
            <person name="Bleykasten C."/>
            <person name="Bode R."/>
            <person name="Casaregola S."/>
            <person name="Despons L."/>
            <person name="Fairhead C."/>
            <person name="Giersberg M."/>
            <person name="Gierski P."/>
            <person name="Hahnel U."/>
            <person name="Hartmann A."/>
            <person name="Jankowska D."/>
            <person name="Jubin C."/>
            <person name="Jung P."/>
            <person name="Lafontaine I."/>
            <person name="Leh-Louis V."/>
            <person name="Lemaire M."/>
            <person name="Marcet-Houben M."/>
            <person name="Mascher M."/>
            <person name="Morel G."/>
            <person name="Richard G.-F."/>
            <person name="Riechen J."/>
            <person name="Sacerdot C."/>
            <person name="Sarkar A."/>
            <person name="Savel G."/>
            <person name="Schacherer J."/>
            <person name="Sherman D."/>
            <person name="Straub M.-L."/>
            <person name="Stein N."/>
            <person name="Thierry A."/>
            <person name="Trautwein-Schult A."/>
            <person name="Westhof E."/>
            <person name="Worch S."/>
            <person name="Dujon B."/>
            <person name="Souciet J.-L."/>
            <person name="Wincker P."/>
            <person name="Scholz U."/>
            <person name="Neuveglise N."/>
        </authorList>
    </citation>
    <scope>NUCLEOTIDE SEQUENCE</scope>
    <source>
        <strain evidence="4">LS3</strain>
    </source>
</reference>
<dbReference type="GO" id="GO:0016491">
    <property type="term" value="F:oxidoreductase activity"/>
    <property type="evidence" value="ECO:0007669"/>
    <property type="project" value="UniProtKB-KW"/>
</dbReference>
<dbReference type="PANTHER" id="PTHR43490:SF99">
    <property type="entry name" value="SHORT-CHAIN DEHYDROGENASE_REDUCTASE"/>
    <property type="match status" value="1"/>
</dbReference>
<keyword evidence="2" id="KW-0521">NADP</keyword>
<accession>A0A060T2U3</accession>
<proteinExistence type="inferred from homology"/>
<dbReference type="PhylomeDB" id="A0A060T2U3"/>
<dbReference type="InterPro" id="IPR002347">
    <property type="entry name" value="SDR_fam"/>
</dbReference>
<sequence length="234" mass="25113">MIALVSGANSGIGYAVATKLAQEFKYHVVIGSRNESKGKQALQELQGTVSPELLSYVQLDVTDDVSISKAIDTIRQTHGRLDVLINNAGIDINSDQSTSPRQRYLDSFNTNTVGPAILTDACIPLLEKSTNPRIVFVSSSLGSLQLAANGQLPRSVPAYEASKAALSMIMLHYAARYPHFRINACNPGWVRTKLTKFSGMGDASDGANIVCKLATVDENEPTGLFVAETGSVPW</sequence>
<reference evidence="4" key="1">
    <citation type="submission" date="2014-02" db="EMBL/GenBank/DDBJ databases">
        <authorList>
            <person name="Genoscope - CEA"/>
        </authorList>
    </citation>
    <scope>NUCLEOTIDE SEQUENCE</scope>
    <source>
        <strain evidence="4">LS3</strain>
    </source>
</reference>
<dbReference type="SUPFAM" id="SSF51735">
    <property type="entry name" value="NAD(P)-binding Rossmann-fold domains"/>
    <property type="match status" value="1"/>
</dbReference>
<organism evidence="4">
    <name type="scientific">Blastobotrys adeninivorans</name>
    <name type="common">Yeast</name>
    <name type="synonym">Arxula adeninivorans</name>
    <dbReference type="NCBI Taxonomy" id="409370"/>
    <lineage>
        <taxon>Eukaryota</taxon>
        <taxon>Fungi</taxon>
        <taxon>Dikarya</taxon>
        <taxon>Ascomycota</taxon>
        <taxon>Saccharomycotina</taxon>
        <taxon>Dipodascomycetes</taxon>
        <taxon>Dipodascales</taxon>
        <taxon>Trichomonascaceae</taxon>
        <taxon>Blastobotrys</taxon>
    </lineage>
</organism>
<dbReference type="AlphaFoldDB" id="A0A060T2U3"/>
<dbReference type="GO" id="GO:0016020">
    <property type="term" value="C:membrane"/>
    <property type="evidence" value="ECO:0007669"/>
    <property type="project" value="TreeGrafter"/>
</dbReference>
<evidence type="ECO:0000313" key="4">
    <source>
        <dbReference type="EMBL" id="CDP33521.1"/>
    </source>
</evidence>
<dbReference type="Pfam" id="PF00106">
    <property type="entry name" value="adh_short"/>
    <property type="match status" value="1"/>
</dbReference>
<dbReference type="PANTHER" id="PTHR43490">
    <property type="entry name" value="(+)-NEOMENTHOL DEHYDROGENASE"/>
    <property type="match status" value="1"/>
</dbReference>
<evidence type="ECO:0000256" key="3">
    <source>
        <dbReference type="ARBA" id="ARBA00023002"/>
    </source>
</evidence>
<dbReference type="PRINTS" id="PR00081">
    <property type="entry name" value="GDHRDH"/>
</dbReference>